<dbReference type="Proteomes" id="UP000265798">
    <property type="component" value="Unassembled WGS sequence"/>
</dbReference>
<evidence type="ECO:0000313" key="3">
    <source>
        <dbReference type="Proteomes" id="UP000265798"/>
    </source>
</evidence>
<feature type="region of interest" description="Disordered" evidence="1">
    <location>
        <begin position="87"/>
        <end position="121"/>
    </location>
</feature>
<accession>A0A396ZGJ8</accession>
<organism evidence="2 3">
    <name type="scientific">Leptospira stimsonii</name>
    <dbReference type="NCBI Taxonomy" id="2202203"/>
    <lineage>
        <taxon>Bacteria</taxon>
        <taxon>Pseudomonadati</taxon>
        <taxon>Spirochaetota</taxon>
        <taxon>Spirochaetia</taxon>
        <taxon>Leptospirales</taxon>
        <taxon>Leptospiraceae</taxon>
        <taxon>Leptospira</taxon>
    </lineage>
</organism>
<dbReference type="AlphaFoldDB" id="A0A396ZGJ8"/>
<feature type="compositionally biased region" description="Basic and acidic residues" evidence="1">
    <location>
        <begin position="39"/>
        <end position="50"/>
    </location>
</feature>
<proteinExistence type="predicted"/>
<dbReference type="EMBL" id="QHCT01000001">
    <property type="protein sequence ID" value="RHX92877.1"/>
    <property type="molecule type" value="Genomic_DNA"/>
</dbReference>
<protein>
    <submittedName>
        <fullName evidence="2">Uncharacterized protein</fullName>
    </submittedName>
</protein>
<gene>
    <name evidence="2" type="ORF">DLM75_06855</name>
</gene>
<feature type="compositionally biased region" description="Basic and acidic residues" evidence="1">
    <location>
        <begin position="91"/>
        <end position="115"/>
    </location>
</feature>
<name>A0A396ZGJ8_9LEPT</name>
<reference evidence="3" key="1">
    <citation type="submission" date="2018-05" db="EMBL/GenBank/DDBJ databases">
        <title>Leptospira yasudae sp. nov. and Leptospira stimsonii sp. nov., two pathogenic species of the genus Leptospira isolated from environmental sources.</title>
        <authorList>
            <person name="Casanovas-Massana A."/>
            <person name="Hamond C."/>
            <person name="Santos L.A."/>
            <person name="Hacker K.P."/>
            <person name="Balassiano I."/>
            <person name="Medeiros M.A."/>
            <person name="Reis M.G."/>
            <person name="Ko A.I."/>
            <person name="Wunder E.A."/>
        </authorList>
    </citation>
    <scope>NUCLEOTIDE SEQUENCE [LARGE SCALE GENOMIC DNA]</scope>
    <source>
        <strain evidence="3">Yale</strain>
    </source>
</reference>
<sequence>MWELLTILTLRRKQKKILFLERGIVKRGTPQNFRIDFERTSKRSREHEETFLNAGTPQKRRNVSRPTLPSDSNKNLLMFHLQSQIAPSHSDSFEKRPLAKKRSELRLQKETDQLPKEQNSSHFEKLLAGKKRKMRELPALLKTYFFFPIDLSLRKKTLVE</sequence>
<evidence type="ECO:0000313" key="2">
    <source>
        <dbReference type="EMBL" id="RHX92877.1"/>
    </source>
</evidence>
<feature type="region of interest" description="Disordered" evidence="1">
    <location>
        <begin position="39"/>
        <end position="69"/>
    </location>
</feature>
<comment type="caution">
    <text evidence="2">The sequence shown here is derived from an EMBL/GenBank/DDBJ whole genome shotgun (WGS) entry which is preliminary data.</text>
</comment>
<evidence type="ECO:0000256" key="1">
    <source>
        <dbReference type="SAM" id="MobiDB-lite"/>
    </source>
</evidence>